<evidence type="ECO:0000256" key="2">
    <source>
        <dbReference type="ARBA" id="ARBA00005241"/>
    </source>
</evidence>
<comment type="similarity">
    <text evidence="2">Belongs to the major facilitator superfamily. MFSD6 family.</text>
</comment>
<reference evidence="10" key="1">
    <citation type="journal article" date="2016" name="Nature">
        <title>Genome evolution in the allotetraploid frog Xenopus laevis.</title>
        <authorList>
            <person name="Session A.M."/>
            <person name="Uno Y."/>
            <person name="Kwon T."/>
            <person name="Chapman J.A."/>
            <person name="Toyoda A."/>
            <person name="Takahashi S."/>
            <person name="Fukui A."/>
            <person name="Hikosaka A."/>
            <person name="Suzuki A."/>
            <person name="Kondo M."/>
            <person name="van Heeringen S.J."/>
            <person name="Quigley I."/>
            <person name="Heinz S."/>
            <person name="Ogino H."/>
            <person name="Ochi H."/>
            <person name="Hellsten U."/>
            <person name="Lyons J.B."/>
            <person name="Simakov O."/>
            <person name="Putnam N."/>
            <person name="Stites J."/>
            <person name="Kuroki Y."/>
            <person name="Tanaka T."/>
            <person name="Michiue T."/>
            <person name="Watanabe M."/>
            <person name="Bogdanovic O."/>
            <person name="Lister R."/>
            <person name="Georgiou G."/>
            <person name="Paranjpe S.S."/>
            <person name="van Kruijsbergen I."/>
            <person name="Shu S."/>
            <person name="Carlson J."/>
            <person name="Kinoshita T."/>
            <person name="Ohta Y."/>
            <person name="Mawaribuchi S."/>
            <person name="Jenkins J."/>
            <person name="Grimwood J."/>
            <person name="Schmutz J."/>
            <person name="Mitros T."/>
            <person name="Mozaffari S.V."/>
            <person name="Suzuki Y."/>
            <person name="Haramoto Y."/>
            <person name="Yamamoto T.S."/>
            <person name="Takagi C."/>
            <person name="Heald R."/>
            <person name="Miller K."/>
            <person name="Haudenschild C."/>
            <person name="Kitzman J."/>
            <person name="Nakayama T."/>
            <person name="Izutsu Y."/>
            <person name="Robert J."/>
            <person name="Fortriede J."/>
            <person name="Burns K."/>
            <person name="Lotay V."/>
            <person name="Karimi K."/>
            <person name="Yasuoka Y."/>
            <person name="Dichmann D.S."/>
            <person name="Flajnik M.F."/>
            <person name="Houston D.W."/>
            <person name="Shendure J."/>
            <person name="DuPasquier L."/>
            <person name="Vize P.D."/>
            <person name="Zorn A.M."/>
            <person name="Ito M."/>
            <person name="Marcotte E.M."/>
            <person name="Wallingford J.B."/>
            <person name="Ito Y."/>
            <person name="Asashima M."/>
            <person name="Ueno N."/>
            <person name="Matsuda Y."/>
            <person name="Veenstra G.J."/>
            <person name="Fujiyama A."/>
            <person name="Harland R.M."/>
            <person name="Taira M."/>
            <person name="Rokhsar D.S."/>
        </authorList>
    </citation>
    <scope>NUCLEOTIDE SEQUENCE [LARGE SCALE GENOMIC DNA]</scope>
    <source>
        <strain evidence="10">J</strain>
    </source>
</reference>
<feature type="domain" description="Major facilitator superfamily associated" evidence="8">
    <location>
        <begin position="17"/>
        <end position="551"/>
    </location>
</feature>
<evidence type="ECO:0000256" key="5">
    <source>
        <dbReference type="ARBA" id="ARBA00023136"/>
    </source>
</evidence>
<dbReference type="PANTHER" id="PTHR16172">
    <property type="entry name" value="MAJOR FACILITATOR SUPERFAMILY DOMAIN-CONTAINING PROTEIN 6-LIKE"/>
    <property type="match status" value="1"/>
</dbReference>
<feature type="compositionally biased region" description="Low complexity" evidence="6">
    <location>
        <begin position="205"/>
        <end position="227"/>
    </location>
</feature>
<evidence type="ECO:0000259" key="8">
    <source>
        <dbReference type="Pfam" id="PF12832"/>
    </source>
</evidence>
<gene>
    <name evidence="9" type="ORF">XELAEV_18044208mg</name>
</gene>
<feature type="transmembrane region" description="Helical" evidence="7">
    <location>
        <begin position="547"/>
        <end position="566"/>
    </location>
</feature>
<protein>
    <recommendedName>
        <fullName evidence="8">Major facilitator superfamily associated domain-containing protein</fullName>
    </recommendedName>
</protein>
<evidence type="ECO:0000256" key="4">
    <source>
        <dbReference type="ARBA" id="ARBA00022989"/>
    </source>
</evidence>
<evidence type="ECO:0000313" key="10">
    <source>
        <dbReference type="Proteomes" id="UP000694892"/>
    </source>
</evidence>
<dbReference type="SUPFAM" id="SSF103473">
    <property type="entry name" value="MFS general substrate transporter"/>
    <property type="match status" value="1"/>
</dbReference>
<feature type="transmembrane region" description="Helical" evidence="7">
    <location>
        <begin position="457"/>
        <end position="475"/>
    </location>
</feature>
<evidence type="ECO:0000256" key="6">
    <source>
        <dbReference type="SAM" id="MobiDB-lite"/>
    </source>
</evidence>
<evidence type="ECO:0000313" key="9">
    <source>
        <dbReference type="EMBL" id="OCT63112.1"/>
    </source>
</evidence>
<sequence length="614" mass="68973">MSSTKQWDISKALAVATLFHFFHNVGKFCLMPFLTLYFRQLGLGASLVGIIIGFKHAVHLLWAPLCSFLAKSHRKRRFFIMASLLLSAGAGGLFAFYPPLDKNIVSLFCNTSMPWKEQLNPPIDISVFVDENISTTYATPTNHQTTNGEFNTFPSSVAEVAIDTTMASSLDMKTTTHQRFTDQFPSSSPLTRNKRLEHQTRKVLGSGKAQKANSSKSSASNSKQRSSLNNQTAPFATHPNVSHRPSIHERKVRDISIDFTDSFLDPKHKIFLIVLAMVIIWEILAAPLEWIADDSLYEYLDFVDATDRHGKLWIWGYLGASMGSIFITFLIDNLNCFVIFDIPRVSFHFFCYGGFLISTFFLSTLYPVHVSKKTEHSNKTVKALGFLGSDGRIVLTALTVFVLGAVGSTIQNFLFWQMQDIGSNELYMGLSIAAGLLSELALYFFRNKLLKTLTFKWMVVLGLLSLGIQFLYYSFLWTPWSVVAIQILNAFSSGVIWWAINSQVVDVASPGTERSLQLTLRWLAYGCGSSAGSFASGFIISRFSLAVLYQACCITLLTWIVIFLLVQPKLPNIKKINYSRLLAADNSDMSDSDEEQDRDWLVTAMKDENSNRKW</sequence>
<accession>A0A974BYF0</accession>
<evidence type="ECO:0000256" key="1">
    <source>
        <dbReference type="ARBA" id="ARBA00004141"/>
    </source>
</evidence>
<dbReference type="Proteomes" id="UP000694892">
    <property type="component" value="Chromosome 9_10L"/>
</dbReference>
<keyword evidence="3 7" id="KW-0812">Transmembrane</keyword>
<feature type="transmembrane region" description="Helical" evidence="7">
    <location>
        <begin position="481"/>
        <end position="501"/>
    </location>
</feature>
<organism evidence="9 10">
    <name type="scientific">Xenopus laevis</name>
    <name type="common">African clawed frog</name>
    <dbReference type="NCBI Taxonomy" id="8355"/>
    <lineage>
        <taxon>Eukaryota</taxon>
        <taxon>Metazoa</taxon>
        <taxon>Chordata</taxon>
        <taxon>Craniata</taxon>
        <taxon>Vertebrata</taxon>
        <taxon>Euteleostomi</taxon>
        <taxon>Amphibia</taxon>
        <taxon>Batrachia</taxon>
        <taxon>Anura</taxon>
        <taxon>Pipoidea</taxon>
        <taxon>Pipidae</taxon>
        <taxon>Xenopodinae</taxon>
        <taxon>Xenopus</taxon>
        <taxon>Xenopus</taxon>
    </lineage>
</organism>
<feature type="compositionally biased region" description="Polar residues" evidence="6">
    <location>
        <begin position="177"/>
        <end position="191"/>
    </location>
</feature>
<feature type="transmembrane region" description="Helical" evidence="7">
    <location>
        <begin position="44"/>
        <end position="66"/>
    </location>
</feature>
<dbReference type="InterPro" id="IPR024989">
    <property type="entry name" value="MFS_assoc_dom"/>
</dbReference>
<evidence type="ECO:0000256" key="3">
    <source>
        <dbReference type="ARBA" id="ARBA00022692"/>
    </source>
</evidence>
<dbReference type="KEGG" id="xla:495104"/>
<dbReference type="OrthoDB" id="515887at2759"/>
<dbReference type="CDD" id="cd17479">
    <property type="entry name" value="MFS_MFSD6L"/>
    <property type="match status" value="1"/>
</dbReference>
<feature type="transmembrane region" description="Helical" evidence="7">
    <location>
        <begin position="426"/>
        <end position="445"/>
    </location>
</feature>
<dbReference type="Gene3D" id="1.20.1250.20">
    <property type="entry name" value="MFS general substrate transporter like domains"/>
    <property type="match status" value="2"/>
</dbReference>
<dbReference type="Pfam" id="PF12832">
    <property type="entry name" value="MFS_1_like"/>
    <property type="match status" value="1"/>
</dbReference>
<evidence type="ECO:0000256" key="7">
    <source>
        <dbReference type="SAM" id="Phobius"/>
    </source>
</evidence>
<dbReference type="OMA" id="FGNCAVG"/>
<feature type="transmembrane region" description="Helical" evidence="7">
    <location>
        <begin position="12"/>
        <end position="38"/>
    </location>
</feature>
<feature type="transmembrane region" description="Helical" evidence="7">
    <location>
        <begin position="391"/>
        <end position="414"/>
    </location>
</feature>
<feature type="transmembrane region" description="Helical" evidence="7">
    <location>
        <begin position="270"/>
        <end position="291"/>
    </location>
</feature>
<comment type="subcellular location">
    <subcellularLocation>
        <location evidence="1">Membrane</location>
        <topology evidence="1">Multi-pass membrane protein</topology>
    </subcellularLocation>
</comment>
<proteinExistence type="inferred from homology"/>
<feature type="transmembrane region" description="Helical" evidence="7">
    <location>
        <begin position="78"/>
        <end position="97"/>
    </location>
</feature>
<dbReference type="InterPro" id="IPR036259">
    <property type="entry name" value="MFS_trans_sf"/>
</dbReference>
<name>A0A974BYF0_XENLA</name>
<dbReference type="GO" id="GO:0016020">
    <property type="term" value="C:membrane"/>
    <property type="evidence" value="ECO:0007669"/>
    <property type="project" value="UniProtKB-SubCell"/>
</dbReference>
<feature type="region of interest" description="Disordered" evidence="6">
    <location>
        <begin position="177"/>
        <end position="243"/>
    </location>
</feature>
<feature type="transmembrane region" description="Helical" evidence="7">
    <location>
        <begin position="522"/>
        <end position="541"/>
    </location>
</feature>
<dbReference type="EMBL" id="CM004482">
    <property type="protein sequence ID" value="OCT63112.1"/>
    <property type="molecule type" value="Genomic_DNA"/>
</dbReference>
<dbReference type="PANTHER" id="PTHR16172:SF41">
    <property type="entry name" value="MAJOR FACILITATOR SUPERFAMILY DOMAIN-CONTAINING PROTEIN 6-LIKE"/>
    <property type="match status" value="1"/>
</dbReference>
<keyword evidence="4 7" id="KW-1133">Transmembrane helix</keyword>
<feature type="transmembrane region" description="Helical" evidence="7">
    <location>
        <begin position="347"/>
        <end position="370"/>
    </location>
</feature>
<feature type="transmembrane region" description="Helical" evidence="7">
    <location>
        <begin position="312"/>
        <end position="331"/>
    </location>
</feature>
<dbReference type="InterPro" id="IPR051717">
    <property type="entry name" value="MFS_MFSD6"/>
</dbReference>
<dbReference type="AlphaFoldDB" id="A0A974BYF0"/>
<keyword evidence="5 7" id="KW-0472">Membrane</keyword>